<feature type="repeat" description="WD" evidence="1">
    <location>
        <begin position="66"/>
        <end position="101"/>
    </location>
</feature>
<gene>
    <name evidence="2" type="ORF">C1H46_029983</name>
</gene>
<dbReference type="SUPFAM" id="SSF50978">
    <property type="entry name" value="WD40 repeat-like"/>
    <property type="match status" value="1"/>
</dbReference>
<dbReference type="Gene3D" id="2.130.10.10">
    <property type="entry name" value="YVTN repeat-like/Quinoprotein amine dehydrogenase"/>
    <property type="match status" value="1"/>
</dbReference>
<evidence type="ECO:0000313" key="2">
    <source>
        <dbReference type="EMBL" id="TQD84452.1"/>
    </source>
</evidence>
<dbReference type="GO" id="GO:0042254">
    <property type="term" value="P:ribosome biogenesis"/>
    <property type="evidence" value="ECO:0007669"/>
    <property type="project" value="TreeGrafter"/>
</dbReference>
<sequence length="157" mass="17881">MTIYIYFIWDFSSHLNALAESETEASQGASSVFNQAPLVKFGHKDEGFALDWSPLVPGRLLSVAHFEYHKHPITSIEWSPHEASTLAVTSSDNQLTIWDLSLENDEEEEAEFKAKTKEEVNAPKDLPPQLLFVHQVNISDRLFYSKSPPVFQPFNSW</sequence>
<evidence type="ECO:0000313" key="3">
    <source>
        <dbReference type="Proteomes" id="UP000315295"/>
    </source>
</evidence>
<dbReference type="InterPro" id="IPR051972">
    <property type="entry name" value="Glutamate-rich_WD_repeat"/>
</dbReference>
<dbReference type="PROSITE" id="PS50294">
    <property type="entry name" value="WD_REPEATS_REGION"/>
    <property type="match status" value="1"/>
</dbReference>
<dbReference type="Proteomes" id="UP000315295">
    <property type="component" value="Unassembled WGS sequence"/>
</dbReference>
<dbReference type="AlphaFoldDB" id="A0A540LDU6"/>
<dbReference type="SMART" id="SM00320">
    <property type="entry name" value="WD40"/>
    <property type="match status" value="1"/>
</dbReference>
<protein>
    <submittedName>
        <fullName evidence="2">Uncharacterized protein</fullName>
    </submittedName>
</protein>
<dbReference type="InterPro" id="IPR036322">
    <property type="entry name" value="WD40_repeat_dom_sf"/>
</dbReference>
<dbReference type="GO" id="GO:0005730">
    <property type="term" value="C:nucleolus"/>
    <property type="evidence" value="ECO:0007669"/>
    <property type="project" value="TreeGrafter"/>
</dbReference>
<comment type="caution">
    <text evidence="2">The sequence shown here is derived from an EMBL/GenBank/DDBJ whole genome shotgun (WGS) entry which is preliminary data.</text>
</comment>
<dbReference type="PANTHER" id="PTHR45903:SF1">
    <property type="entry name" value="GLUTAMATE-RICH WD REPEAT-CONTAINING PROTEIN 1"/>
    <property type="match status" value="1"/>
</dbReference>
<evidence type="ECO:0000256" key="1">
    <source>
        <dbReference type="PROSITE-ProRule" id="PRU00221"/>
    </source>
</evidence>
<dbReference type="InterPro" id="IPR001680">
    <property type="entry name" value="WD40_rpt"/>
</dbReference>
<name>A0A540LDU6_MALBA</name>
<dbReference type="EMBL" id="VIEB01000636">
    <property type="protein sequence ID" value="TQD84452.1"/>
    <property type="molecule type" value="Genomic_DNA"/>
</dbReference>
<reference evidence="2 3" key="1">
    <citation type="journal article" date="2019" name="G3 (Bethesda)">
        <title>Sequencing of a Wild Apple (Malus baccata) Genome Unravels the Differences Between Cultivated and Wild Apple Species Regarding Disease Resistance and Cold Tolerance.</title>
        <authorList>
            <person name="Chen X."/>
        </authorList>
    </citation>
    <scope>NUCLEOTIDE SEQUENCE [LARGE SCALE GENOMIC DNA]</scope>
    <source>
        <strain evidence="3">cv. Shandingzi</strain>
        <tissue evidence="2">Leaves</tissue>
    </source>
</reference>
<dbReference type="PROSITE" id="PS50082">
    <property type="entry name" value="WD_REPEATS_2"/>
    <property type="match status" value="1"/>
</dbReference>
<dbReference type="STRING" id="106549.A0A540LDU6"/>
<keyword evidence="1" id="KW-0853">WD repeat</keyword>
<organism evidence="2 3">
    <name type="scientific">Malus baccata</name>
    <name type="common">Siberian crab apple</name>
    <name type="synonym">Pyrus baccata</name>
    <dbReference type="NCBI Taxonomy" id="106549"/>
    <lineage>
        <taxon>Eukaryota</taxon>
        <taxon>Viridiplantae</taxon>
        <taxon>Streptophyta</taxon>
        <taxon>Embryophyta</taxon>
        <taxon>Tracheophyta</taxon>
        <taxon>Spermatophyta</taxon>
        <taxon>Magnoliopsida</taxon>
        <taxon>eudicotyledons</taxon>
        <taxon>Gunneridae</taxon>
        <taxon>Pentapetalae</taxon>
        <taxon>rosids</taxon>
        <taxon>fabids</taxon>
        <taxon>Rosales</taxon>
        <taxon>Rosaceae</taxon>
        <taxon>Amygdaloideae</taxon>
        <taxon>Maleae</taxon>
        <taxon>Malus</taxon>
    </lineage>
</organism>
<dbReference type="InterPro" id="IPR015943">
    <property type="entry name" value="WD40/YVTN_repeat-like_dom_sf"/>
</dbReference>
<dbReference type="PANTHER" id="PTHR45903">
    <property type="entry name" value="GLUTAMATE-RICH WD REPEAT-CONTAINING PROTEIN 1"/>
    <property type="match status" value="1"/>
</dbReference>
<keyword evidence="3" id="KW-1185">Reference proteome</keyword>
<accession>A0A540LDU6</accession>
<proteinExistence type="predicted"/>